<proteinExistence type="predicted"/>
<feature type="non-terminal residue" evidence="1">
    <location>
        <position position="114"/>
    </location>
</feature>
<sequence length="114" mass="13430">PCFDHRNFGQKCCPGHGSAHYTCGYQRTRNVSNPDQRYNSDSKDLEAIYNALLTSKDLIEKLELCRKFIQKFRSSGPILQQCFLSFYHRFARPIWGCWAHHCRQDTNEWIGKWG</sequence>
<feature type="non-terminal residue" evidence="1">
    <location>
        <position position="1"/>
    </location>
</feature>
<dbReference type="EMBL" id="HACM01006664">
    <property type="protein sequence ID" value="CRZ07106.1"/>
    <property type="molecule type" value="Transcribed_RNA"/>
</dbReference>
<organism evidence="1">
    <name type="scientific">Spongospora subterranea</name>
    <dbReference type="NCBI Taxonomy" id="70186"/>
    <lineage>
        <taxon>Eukaryota</taxon>
        <taxon>Sar</taxon>
        <taxon>Rhizaria</taxon>
        <taxon>Endomyxa</taxon>
        <taxon>Phytomyxea</taxon>
        <taxon>Plasmodiophorida</taxon>
        <taxon>Plasmodiophoridae</taxon>
        <taxon>Spongospora</taxon>
    </lineage>
</organism>
<name>A0A0H5QZG7_9EUKA</name>
<dbReference type="AlphaFoldDB" id="A0A0H5QZG7"/>
<accession>A0A0H5QZG7</accession>
<reference evidence="1" key="1">
    <citation type="submission" date="2015-04" db="EMBL/GenBank/DDBJ databases">
        <title>The genome sequence of the plant pathogenic Rhizarian Plasmodiophora brassicae reveals insights in its biotrophic life cycle and the origin of chitin synthesis.</title>
        <authorList>
            <person name="Schwelm A."/>
            <person name="Fogelqvist J."/>
            <person name="Knaust A."/>
            <person name="Julke S."/>
            <person name="Lilja T."/>
            <person name="Dhandapani V."/>
            <person name="Bonilla-Rosso G."/>
            <person name="Karlsson M."/>
            <person name="Shevchenko A."/>
            <person name="Choi S.R."/>
            <person name="Kim H.G."/>
            <person name="Park J.Y."/>
            <person name="Lim Y.P."/>
            <person name="Ludwig-Muller J."/>
            <person name="Dixelius C."/>
        </authorList>
    </citation>
    <scope>NUCLEOTIDE SEQUENCE</scope>
    <source>
        <tissue evidence="1">Potato root galls</tissue>
    </source>
</reference>
<protein>
    <submittedName>
        <fullName evidence="1">Uncharacterized protein</fullName>
    </submittedName>
</protein>
<evidence type="ECO:0000313" key="1">
    <source>
        <dbReference type="EMBL" id="CRZ07106.1"/>
    </source>
</evidence>